<accession>A0A0D0DPC0</accession>
<organism evidence="1 2">
    <name type="scientific">Paxillus rubicundulus Ve08.2h10</name>
    <dbReference type="NCBI Taxonomy" id="930991"/>
    <lineage>
        <taxon>Eukaryota</taxon>
        <taxon>Fungi</taxon>
        <taxon>Dikarya</taxon>
        <taxon>Basidiomycota</taxon>
        <taxon>Agaricomycotina</taxon>
        <taxon>Agaricomycetes</taxon>
        <taxon>Agaricomycetidae</taxon>
        <taxon>Boletales</taxon>
        <taxon>Paxilineae</taxon>
        <taxon>Paxillaceae</taxon>
        <taxon>Paxillus</taxon>
    </lineage>
</organism>
<sequence length="132" mass="14552">MCFFGQLTCSMCTKNLFLAWKKSEMGRSQLFTTLQDCLSAATGHIVSMSSTFVIPKVSSMVEPLLLVASLQSSSEKYHSSTNLKFFSLITAYWEGWGMMMLLTSTPLSKSFILGFFFSSSTCSLSASSSTMH</sequence>
<proteinExistence type="predicted"/>
<evidence type="ECO:0000313" key="2">
    <source>
        <dbReference type="Proteomes" id="UP000054538"/>
    </source>
</evidence>
<protein>
    <submittedName>
        <fullName evidence="1">Uncharacterized protein</fullName>
    </submittedName>
</protein>
<dbReference type="EMBL" id="KN825154">
    <property type="protein sequence ID" value="KIK93798.1"/>
    <property type="molecule type" value="Genomic_DNA"/>
</dbReference>
<keyword evidence="2" id="KW-1185">Reference proteome</keyword>
<dbReference type="Proteomes" id="UP000054538">
    <property type="component" value="Unassembled WGS sequence"/>
</dbReference>
<dbReference type="HOGENOM" id="CLU_1917729_0_0_1"/>
<reference evidence="1 2" key="1">
    <citation type="submission" date="2014-04" db="EMBL/GenBank/DDBJ databases">
        <authorList>
            <consortium name="DOE Joint Genome Institute"/>
            <person name="Kuo A."/>
            <person name="Kohler A."/>
            <person name="Jargeat P."/>
            <person name="Nagy L.G."/>
            <person name="Floudas D."/>
            <person name="Copeland A."/>
            <person name="Barry K.W."/>
            <person name="Cichocki N."/>
            <person name="Veneault-Fourrey C."/>
            <person name="LaButti K."/>
            <person name="Lindquist E.A."/>
            <person name="Lipzen A."/>
            <person name="Lundell T."/>
            <person name="Morin E."/>
            <person name="Murat C."/>
            <person name="Sun H."/>
            <person name="Tunlid A."/>
            <person name="Henrissat B."/>
            <person name="Grigoriev I.V."/>
            <person name="Hibbett D.S."/>
            <person name="Martin F."/>
            <person name="Nordberg H.P."/>
            <person name="Cantor M.N."/>
            <person name="Hua S.X."/>
        </authorList>
    </citation>
    <scope>NUCLEOTIDE SEQUENCE [LARGE SCALE GENOMIC DNA]</scope>
    <source>
        <strain evidence="1 2">Ve08.2h10</strain>
    </source>
</reference>
<gene>
    <name evidence="1" type="ORF">PAXRUDRAFT_786253</name>
</gene>
<name>A0A0D0DPC0_9AGAM</name>
<evidence type="ECO:0000313" key="1">
    <source>
        <dbReference type="EMBL" id="KIK93798.1"/>
    </source>
</evidence>
<dbReference type="InParanoid" id="A0A0D0DPC0"/>
<reference evidence="2" key="2">
    <citation type="submission" date="2015-01" db="EMBL/GenBank/DDBJ databases">
        <title>Evolutionary Origins and Diversification of the Mycorrhizal Mutualists.</title>
        <authorList>
            <consortium name="DOE Joint Genome Institute"/>
            <consortium name="Mycorrhizal Genomics Consortium"/>
            <person name="Kohler A."/>
            <person name="Kuo A."/>
            <person name="Nagy L.G."/>
            <person name="Floudas D."/>
            <person name="Copeland A."/>
            <person name="Barry K.W."/>
            <person name="Cichocki N."/>
            <person name="Veneault-Fourrey C."/>
            <person name="LaButti K."/>
            <person name="Lindquist E.A."/>
            <person name="Lipzen A."/>
            <person name="Lundell T."/>
            <person name="Morin E."/>
            <person name="Murat C."/>
            <person name="Riley R."/>
            <person name="Ohm R."/>
            <person name="Sun H."/>
            <person name="Tunlid A."/>
            <person name="Henrissat B."/>
            <person name="Grigoriev I.V."/>
            <person name="Hibbett D.S."/>
            <person name="Martin F."/>
        </authorList>
    </citation>
    <scope>NUCLEOTIDE SEQUENCE [LARGE SCALE GENOMIC DNA]</scope>
    <source>
        <strain evidence="2">Ve08.2h10</strain>
    </source>
</reference>
<dbReference type="AlphaFoldDB" id="A0A0D0DPC0"/>